<dbReference type="AlphaFoldDB" id="A0A3E2TRF6"/>
<dbReference type="PANTHER" id="PTHR30486">
    <property type="entry name" value="TWITCHING MOTILITY PROTEIN PILT"/>
    <property type="match status" value="1"/>
</dbReference>
<proteinExistence type="inferred from homology"/>
<evidence type="ECO:0000313" key="4">
    <source>
        <dbReference type="Proteomes" id="UP000260773"/>
    </source>
</evidence>
<evidence type="ECO:0000259" key="2">
    <source>
        <dbReference type="Pfam" id="PF00437"/>
    </source>
</evidence>
<dbReference type="InterPro" id="IPR027417">
    <property type="entry name" value="P-loop_NTPase"/>
</dbReference>
<dbReference type="RefSeq" id="WP_117527320.1">
    <property type="nucleotide sequence ID" value="NZ_JAQENQ010000003.1"/>
</dbReference>
<reference evidence="3 4" key="1">
    <citation type="submission" date="2018-08" db="EMBL/GenBank/DDBJ databases">
        <title>A genome reference for cultivated species of the human gut microbiota.</title>
        <authorList>
            <person name="Zou Y."/>
            <person name="Xue W."/>
            <person name="Luo G."/>
        </authorList>
    </citation>
    <scope>NUCLEOTIDE SEQUENCE [LARGE SCALE GENOMIC DNA]</scope>
    <source>
        <strain evidence="3 4">AF45-17</strain>
    </source>
</reference>
<dbReference type="Gene3D" id="3.30.450.380">
    <property type="match status" value="1"/>
</dbReference>
<dbReference type="Pfam" id="PF00437">
    <property type="entry name" value="T2SSE"/>
    <property type="match status" value="1"/>
</dbReference>
<comment type="caution">
    <text evidence="3">The sequence shown here is derived from an EMBL/GenBank/DDBJ whole genome shotgun (WGS) entry which is preliminary data.</text>
</comment>
<accession>A0A3E2TRF6</accession>
<feature type="domain" description="Bacterial type II secretion system protein E" evidence="2">
    <location>
        <begin position="68"/>
        <end position="346"/>
    </location>
</feature>
<dbReference type="InterPro" id="IPR001482">
    <property type="entry name" value="T2SS/T4SS_dom"/>
</dbReference>
<dbReference type="Gene3D" id="3.40.50.300">
    <property type="entry name" value="P-loop containing nucleotide triphosphate hydrolases"/>
    <property type="match status" value="1"/>
</dbReference>
<dbReference type="GO" id="GO:0016887">
    <property type="term" value="F:ATP hydrolysis activity"/>
    <property type="evidence" value="ECO:0007669"/>
    <property type="project" value="InterPro"/>
</dbReference>
<gene>
    <name evidence="3" type="ORF">DW070_03835</name>
</gene>
<organism evidence="3 4">
    <name type="scientific">Coprococcus catus</name>
    <dbReference type="NCBI Taxonomy" id="116085"/>
    <lineage>
        <taxon>Bacteria</taxon>
        <taxon>Bacillati</taxon>
        <taxon>Bacillota</taxon>
        <taxon>Clostridia</taxon>
        <taxon>Lachnospirales</taxon>
        <taxon>Lachnospiraceae</taxon>
        <taxon>Coprococcus</taxon>
    </lineage>
</organism>
<evidence type="ECO:0000313" key="3">
    <source>
        <dbReference type="EMBL" id="RGB81281.1"/>
    </source>
</evidence>
<name>A0A3E2TRF6_9FIRM</name>
<dbReference type="EMBL" id="QVEP01000006">
    <property type="protein sequence ID" value="RGB81281.1"/>
    <property type="molecule type" value="Genomic_DNA"/>
</dbReference>
<dbReference type="Proteomes" id="UP000260773">
    <property type="component" value="Unassembled WGS sequence"/>
</dbReference>
<sequence length="420" mass="47874">MEQFQNLKQQLQETVRQRMDMSSELSDAQIEEIIDSVIMEKSREVYMSAVTKLTLRQELFNAIRRLDLLQELIDDKTVTEIMVNGADAIFYERDGRIYTWDRHFESREKLEDVIQQIVSRSNRQVNESIPIVDARLKDGSRVNVVLDPVALNGPILTIRKFPEEAITMEDLIRWESISQEAAEYLKVLVKAGYNIFISGATSTGKTTFLNVLADYIPKTERVITIEDSAELQIHGIENLVRMEVRQADGDGVSNVTLRDLIRTSLRMRPDRIIVGEVRGEEALDMIQSMNTGHDGSLSTGHANSPQDMLSRLETMALFASDIPIQAIRKQIASSIDIIVQLERLRDRSRRVTAIAEVLDCTEDAYILNPIFEFHEQDNLVMESSSYGDIPERVVGQLERTGYHLMHRRKLHAAALESAEI</sequence>
<dbReference type="SUPFAM" id="SSF52540">
    <property type="entry name" value="P-loop containing nucleoside triphosphate hydrolases"/>
    <property type="match status" value="1"/>
</dbReference>
<dbReference type="CDD" id="cd01130">
    <property type="entry name" value="VirB11-like_ATPase"/>
    <property type="match status" value="1"/>
</dbReference>
<protein>
    <submittedName>
        <fullName evidence="3">CpaF family protein</fullName>
    </submittedName>
</protein>
<evidence type="ECO:0000256" key="1">
    <source>
        <dbReference type="ARBA" id="ARBA00006611"/>
    </source>
</evidence>
<dbReference type="PANTHER" id="PTHR30486:SF15">
    <property type="entry name" value="TYPE II_IV SECRETION SYSTEM ATPASE"/>
    <property type="match status" value="1"/>
</dbReference>
<comment type="similarity">
    <text evidence="1">Belongs to the GSP E family.</text>
</comment>
<dbReference type="InterPro" id="IPR050921">
    <property type="entry name" value="T4SS_GSP_E_ATPase"/>
</dbReference>